<dbReference type="RefSeq" id="WP_123140874.1">
    <property type="nucleotide sequence ID" value="NZ_NRRH01000003.1"/>
</dbReference>
<evidence type="ECO:0000256" key="4">
    <source>
        <dbReference type="ARBA" id="ARBA00022989"/>
    </source>
</evidence>
<gene>
    <name evidence="8" type="ORF">EDC29_102370</name>
</gene>
<dbReference type="GO" id="GO:0022904">
    <property type="term" value="P:respiratory electron transport chain"/>
    <property type="evidence" value="ECO:0007669"/>
    <property type="project" value="InterPro"/>
</dbReference>
<accession>A0A4R4AH81</accession>
<organism evidence="8 9">
    <name type="scientific">Marichromatium gracile</name>
    <name type="common">Chromatium gracile</name>
    <dbReference type="NCBI Taxonomy" id="1048"/>
    <lineage>
        <taxon>Bacteria</taxon>
        <taxon>Pseudomonadati</taxon>
        <taxon>Pseudomonadota</taxon>
        <taxon>Gammaproteobacteria</taxon>
        <taxon>Chromatiales</taxon>
        <taxon>Chromatiaceae</taxon>
        <taxon>Marichromatium</taxon>
    </lineage>
</organism>
<feature type="transmembrane region" description="Helical" evidence="6">
    <location>
        <begin position="89"/>
        <end position="108"/>
    </location>
</feature>
<dbReference type="AlphaFoldDB" id="A0A4R4AH81"/>
<feature type="transmembrane region" description="Helical" evidence="6">
    <location>
        <begin position="43"/>
        <end position="68"/>
    </location>
</feature>
<keyword evidence="3 6" id="KW-0812">Transmembrane</keyword>
<feature type="domain" description="Cytochrome b561 bacterial/Ni-hydrogenase" evidence="7">
    <location>
        <begin position="9"/>
        <end position="178"/>
    </location>
</feature>
<dbReference type="InterPro" id="IPR011577">
    <property type="entry name" value="Cyt_b561_bac/Ni-Hgenase"/>
</dbReference>
<feature type="transmembrane region" description="Helical" evidence="6">
    <location>
        <begin position="12"/>
        <end position="31"/>
    </location>
</feature>
<dbReference type="InterPro" id="IPR051542">
    <property type="entry name" value="Hydrogenase_cytochrome"/>
</dbReference>
<evidence type="ECO:0000256" key="6">
    <source>
        <dbReference type="SAM" id="Phobius"/>
    </source>
</evidence>
<evidence type="ECO:0000313" key="8">
    <source>
        <dbReference type="EMBL" id="TCW38475.1"/>
    </source>
</evidence>
<dbReference type="Gene3D" id="1.20.950.20">
    <property type="entry name" value="Transmembrane di-heme cytochromes, Chain C"/>
    <property type="match status" value="1"/>
</dbReference>
<dbReference type="Proteomes" id="UP000295247">
    <property type="component" value="Unassembled WGS sequence"/>
</dbReference>
<keyword evidence="2" id="KW-1003">Cell membrane</keyword>
<evidence type="ECO:0000313" key="9">
    <source>
        <dbReference type="Proteomes" id="UP000295247"/>
    </source>
</evidence>
<name>A0A4R4AH81_MARGR</name>
<evidence type="ECO:0000256" key="1">
    <source>
        <dbReference type="ARBA" id="ARBA00004651"/>
    </source>
</evidence>
<keyword evidence="4 6" id="KW-1133">Transmembrane helix</keyword>
<dbReference type="InterPro" id="IPR016174">
    <property type="entry name" value="Di-haem_cyt_TM"/>
</dbReference>
<comment type="caution">
    <text evidence="8">The sequence shown here is derived from an EMBL/GenBank/DDBJ whole genome shotgun (WGS) entry which is preliminary data.</text>
</comment>
<keyword evidence="5 6" id="KW-0472">Membrane</keyword>
<feature type="transmembrane region" description="Helical" evidence="6">
    <location>
        <begin position="145"/>
        <end position="166"/>
    </location>
</feature>
<dbReference type="GO" id="GO:0009055">
    <property type="term" value="F:electron transfer activity"/>
    <property type="evidence" value="ECO:0007669"/>
    <property type="project" value="InterPro"/>
</dbReference>
<dbReference type="SUPFAM" id="SSF81342">
    <property type="entry name" value="Transmembrane di-heme cytochromes"/>
    <property type="match status" value="1"/>
</dbReference>
<dbReference type="PANTHER" id="PTHR30485:SF2">
    <property type="entry name" value="BLL0597 PROTEIN"/>
    <property type="match status" value="1"/>
</dbReference>
<evidence type="ECO:0000256" key="5">
    <source>
        <dbReference type="ARBA" id="ARBA00023136"/>
    </source>
</evidence>
<proteinExistence type="predicted"/>
<feature type="transmembrane region" description="Helical" evidence="6">
    <location>
        <begin position="196"/>
        <end position="217"/>
    </location>
</feature>
<dbReference type="GO" id="GO:0005886">
    <property type="term" value="C:plasma membrane"/>
    <property type="evidence" value="ECO:0007669"/>
    <property type="project" value="UniProtKB-SubCell"/>
</dbReference>
<evidence type="ECO:0000256" key="3">
    <source>
        <dbReference type="ARBA" id="ARBA00022692"/>
    </source>
</evidence>
<dbReference type="PANTHER" id="PTHR30485">
    <property type="entry name" value="NI/FE-HYDROGENASE 1 B-TYPE CYTOCHROME SUBUNIT"/>
    <property type="match status" value="1"/>
</dbReference>
<comment type="subcellular location">
    <subcellularLocation>
        <location evidence="1">Cell membrane</location>
        <topology evidence="1">Multi-pass membrane protein</topology>
    </subcellularLocation>
</comment>
<dbReference type="GO" id="GO:0020037">
    <property type="term" value="F:heme binding"/>
    <property type="evidence" value="ECO:0007669"/>
    <property type="project" value="TreeGrafter"/>
</dbReference>
<evidence type="ECO:0000256" key="2">
    <source>
        <dbReference type="ARBA" id="ARBA00022475"/>
    </source>
</evidence>
<dbReference type="EMBL" id="SMDC01000002">
    <property type="protein sequence ID" value="TCW38475.1"/>
    <property type="molecule type" value="Genomic_DNA"/>
</dbReference>
<dbReference type="Pfam" id="PF01292">
    <property type="entry name" value="Ni_hydr_CYTB"/>
    <property type="match status" value="1"/>
</dbReference>
<reference evidence="8 9" key="1">
    <citation type="submission" date="2019-03" db="EMBL/GenBank/DDBJ databases">
        <title>Genomic Encyclopedia of Type Strains, Phase IV (KMG-IV): sequencing the most valuable type-strain genomes for metagenomic binning, comparative biology and taxonomic classification.</title>
        <authorList>
            <person name="Goeker M."/>
        </authorList>
    </citation>
    <scope>NUCLEOTIDE SEQUENCE [LARGE SCALE GENOMIC DNA]</scope>
    <source>
        <strain evidence="8 9">DSM 203</strain>
    </source>
</reference>
<evidence type="ECO:0000259" key="7">
    <source>
        <dbReference type="Pfam" id="PF01292"/>
    </source>
</evidence>
<sequence length="232" mass="25045">MQAYRIRLWDLPTRAVHWLLFVLVVAAYVTGEIGGNLMTWHGWIGLAIAGLIAFRVTWGVVGSTYARFSQFVRGPRAVLDYLRGRWHGVGHNPLGAVSVLVLLGILAIQTLTGLFGNDDIAFEGPLYPLVSKDVSDWLIGLHRQAYWLIIALVSLHVAAMLFYALVRKNNLVIPMINGVKEVDDPAIPSARGGGPIALVFALLVAALVVWIAAGGLLPAPPPPPPPGSIPAW</sequence>
<protein>
    <submittedName>
        <fullName evidence="8">Cytochrome b</fullName>
    </submittedName>
</protein>